<protein>
    <recommendedName>
        <fullName evidence="1">Cyclic nucleotide-binding domain-containing protein</fullName>
    </recommendedName>
</protein>
<feature type="domain" description="Cyclic nucleotide-binding" evidence="1">
    <location>
        <begin position="516"/>
        <end position="575"/>
    </location>
</feature>
<dbReference type="InterPro" id="IPR000595">
    <property type="entry name" value="cNMP-bd_dom"/>
</dbReference>
<organism evidence="2 3">
    <name type="scientific">Alkalispirochaeta sphaeroplastigenens</name>
    <dbReference type="NCBI Taxonomy" id="1187066"/>
    <lineage>
        <taxon>Bacteria</taxon>
        <taxon>Pseudomonadati</taxon>
        <taxon>Spirochaetota</taxon>
        <taxon>Spirochaetia</taxon>
        <taxon>Spirochaetales</taxon>
        <taxon>Spirochaetaceae</taxon>
        <taxon>Alkalispirochaeta</taxon>
    </lineage>
</organism>
<dbReference type="SUPFAM" id="SSF51206">
    <property type="entry name" value="cAMP-binding domain-like"/>
    <property type="match status" value="1"/>
</dbReference>
<evidence type="ECO:0000259" key="1">
    <source>
        <dbReference type="PROSITE" id="PS50042"/>
    </source>
</evidence>
<dbReference type="CDD" id="cd00038">
    <property type="entry name" value="CAP_ED"/>
    <property type="match status" value="1"/>
</dbReference>
<comment type="caution">
    <text evidence="2">The sequence shown here is derived from an EMBL/GenBank/DDBJ whole genome shotgun (WGS) entry which is preliminary data.</text>
</comment>
<dbReference type="Gene3D" id="3.60.15.10">
    <property type="entry name" value="Ribonuclease Z/Hydroxyacylglutathione hydrolase-like"/>
    <property type="match status" value="1"/>
</dbReference>
<dbReference type="InterPro" id="IPR018490">
    <property type="entry name" value="cNMP-bd_dom_sf"/>
</dbReference>
<evidence type="ECO:0000313" key="3">
    <source>
        <dbReference type="Proteomes" id="UP000237350"/>
    </source>
</evidence>
<keyword evidence="3" id="KW-1185">Reference proteome</keyword>
<dbReference type="InterPro" id="IPR014710">
    <property type="entry name" value="RmlC-like_jellyroll"/>
</dbReference>
<name>A0A2S4JX60_9SPIO</name>
<reference evidence="3" key="1">
    <citation type="submission" date="2015-12" db="EMBL/GenBank/DDBJ databases">
        <authorList>
            <person name="Lodha T.D."/>
            <person name="Chintalapati S."/>
            <person name="Chintalapati V.R."/>
            <person name="Sravanthi T."/>
        </authorList>
    </citation>
    <scope>NUCLEOTIDE SEQUENCE [LARGE SCALE GENOMIC DNA]</scope>
    <source>
        <strain evidence="3">JC133</strain>
    </source>
</reference>
<dbReference type="OrthoDB" id="9800940at2"/>
<dbReference type="AlphaFoldDB" id="A0A2S4JX60"/>
<dbReference type="Proteomes" id="UP000237350">
    <property type="component" value="Unassembled WGS sequence"/>
</dbReference>
<dbReference type="SUPFAM" id="SSF56281">
    <property type="entry name" value="Metallo-hydrolase/oxidoreductase"/>
    <property type="match status" value="1"/>
</dbReference>
<dbReference type="InterPro" id="IPR036866">
    <property type="entry name" value="RibonucZ/Hydroxyglut_hydro"/>
</dbReference>
<accession>A0A2S4JX60</accession>
<dbReference type="Pfam" id="PF23023">
    <property type="entry name" value="Anti-Pycsar_Apyc1"/>
    <property type="match status" value="1"/>
</dbReference>
<dbReference type="PROSITE" id="PS50042">
    <property type="entry name" value="CNMP_BINDING_3"/>
    <property type="match status" value="1"/>
</dbReference>
<evidence type="ECO:0000313" key="2">
    <source>
        <dbReference type="EMBL" id="POR04091.1"/>
    </source>
</evidence>
<dbReference type="Gene3D" id="2.60.120.10">
    <property type="entry name" value="Jelly Rolls"/>
    <property type="match status" value="1"/>
</dbReference>
<dbReference type="Pfam" id="PF00027">
    <property type="entry name" value="cNMP_binding"/>
    <property type="match status" value="1"/>
</dbReference>
<gene>
    <name evidence="2" type="ORF">AU468_03715</name>
</gene>
<dbReference type="EMBL" id="LPWH01000049">
    <property type="protein sequence ID" value="POR04091.1"/>
    <property type="molecule type" value="Genomic_DNA"/>
</dbReference>
<sequence length="736" mass="82274">MEGRLLKKTRVSSGVFWVEIPEHDLRILCGCPADTVKHLMQRGFINTLEEGGVTFESGPNAILLSDVSVQNGEFANLSEFPVLQMLYRQGMIIQGHPNNKGQKPLIMGTAEQVAAQREYIYRGNYGLISEEEMIAAGLAPETAAEYMRIKKIFAFGTIRSPEELIDFRVIPTGPAPIVEGVEIERVNTNSYRISCGGESLEVSLNLGSSDQYTPPYLLSPHKIKPAYFSVVHTGEGDGWDPSRPCMASIITFQRDIYLIDAGPGVLHSLNALGISVNEIAGIFHTHAHDDHFAGLTSLVRADHRLRYYATPLVRASVTKKLAALMSFPEEDFSNYFDPCDLKEGEWNSIGGLEVRPVFSPHPVETTVMFFRALWEEGYRSYAHFADICSMKRLETFHEGASPEGTALAERVRREYLTPVNVKKLDIGGGLIHGEAEDFRDDLSERLVLAHKTGPLTDREKEIGTDTSFGMQDILIPASENADERRIRKHLRHNFPGACEHDLAMLANCPARTLSIGSILYRKENHPEQIYLLLDGLVEILGPEDQPNNILTPGSMIGEINCLTNTCLEQTYRAASFIYVLEIRPAMYLHVIEQNNLRHSIRNYLERKQFLMRTDLLGDRISGVTLNEIARTMEEVQLSRGETACLDQAMLLVAAGELEVRCGDRTIDRVMPGGPAISFASPLTEKHPLKYVAVGDVVAYGIPRQTIDAIPIARWKLLERFNRLCRNCCTLFQEDSP</sequence>
<proteinExistence type="predicted"/>